<dbReference type="Pfam" id="PF02517">
    <property type="entry name" value="Rce1-like"/>
    <property type="match status" value="1"/>
</dbReference>
<keyword evidence="1" id="KW-1133">Transmembrane helix</keyword>
<feature type="domain" description="CAAX prenyl protease 2/Lysostaphin resistance protein A-like" evidence="2">
    <location>
        <begin position="136"/>
        <end position="224"/>
    </location>
</feature>
<proteinExistence type="predicted"/>
<dbReference type="PANTHER" id="PTHR43592:SF15">
    <property type="entry name" value="CAAX AMINO TERMINAL PROTEASE FAMILY PROTEIN"/>
    <property type="match status" value="1"/>
</dbReference>
<feature type="transmembrane region" description="Helical" evidence="1">
    <location>
        <begin position="49"/>
        <end position="69"/>
    </location>
</feature>
<sequence length="234" mass="25102">MTSAFRDPTYPRRVHVRDLLWFVGAFALSAAVGFGASFAAGTVLEPEVFVGYFLPVMAVLTSAGMWLAARRRGWTWRDLGLVRGRRSPWNLLWQVPLGWLAAVIPAAAVVGALDMGPASTQSEAIATAATRVRPASVVLTLLAVAVVFPLLEEILFRRILLGWIEGRAGWVVGIIGSAICFGLAHVVPAAMIVVGAIGLVTAILVRWNRSLWASVALHAANNLMIMLVLLAGLR</sequence>
<protein>
    <recommendedName>
        <fullName evidence="2">CAAX prenyl protease 2/Lysostaphin resistance protein A-like domain-containing protein</fullName>
    </recommendedName>
</protein>
<keyword evidence="4" id="KW-1185">Reference proteome</keyword>
<evidence type="ECO:0000313" key="4">
    <source>
        <dbReference type="Proteomes" id="UP001500622"/>
    </source>
</evidence>
<dbReference type="RefSeq" id="WP_345218645.1">
    <property type="nucleotide sequence ID" value="NZ_BAABGN010000013.1"/>
</dbReference>
<dbReference type="InterPro" id="IPR003675">
    <property type="entry name" value="Rce1/LyrA-like_dom"/>
</dbReference>
<feature type="transmembrane region" description="Helical" evidence="1">
    <location>
        <begin position="211"/>
        <end position="233"/>
    </location>
</feature>
<dbReference type="EMBL" id="BAABGN010000013">
    <property type="protein sequence ID" value="GAA4432810.1"/>
    <property type="molecule type" value="Genomic_DNA"/>
</dbReference>
<keyword evidence="1" id="KW-0472">Membrane</keyword>
<feature type="transmembrane region" description="Helical" evidence="1">
    <location>
        <begin position="172"/>
        <end position="205"/>
    </location>
</feature>
<feature type="transmembrane region" description="Helical" evidence="1">
    <location>
        <begin position="20"/>
        <end position="43"/>
    </location>
</feature>
<evidence type="ECO:0000256" key="1">
    <source>
        <dbReference type="SAM" id="Phobius"/>
    </source>
</evidence>
<gene>
    <name evidence="3" type="ORF">GCM10023169_38980</name>
</gene>
<feature type="transmembrane region" description="Helical" evidence="1">
    <location>
        <begin position="90"/>
        <end position="113"/>
    </location>
</feature>
<reference evidence="4" key="1">
    <citation type="journal article" date="2019" name="Int. J. Syst. Evol. Microbiol.">
        <title>The Global Catalogue of Microorganisms (GCM) 10K type strain sequencing project: providing services to taxonomists for standard genome sequencing and annotation.</title>
        <authorList>
            <consortium name="The Broad Institute Genomics Platform"/>
            <consortium name="The Broad Institute Genome Sequencing Center for Infectious Disease"/>
            <person name="Wu L."/>
            <person name="Ma J."/>
        </authorList>
    </citation>
    <scope>NUCLEOTIDE SEQUENCE [LARGE SCALE GENOMIC DNA]</scope>
    <source>
        <strain evidence="4">JCM 17810</strain>
    </source>
</reference>
<dbReference type="Proteomes" id="UP001500622">
    <property type="component" value="Unassembled WGS sequence"/>
</dbReference>
<comment type="caution">
    <text evidence="3">The sequence shown here is derived from an EMBL/GenBank/DDBJ whole genome shotgun (WGS) entry which is preliminary data.</text>
</comment>
<organism evidence="3 4">
    <name type="scientific">Georgenia halophila</name>
    <dbReference type="NCBI Taxonomy" id="620889"/>
    <lineage>
        <taxon>Bacteria</taxon>
        <taxon>Bacillati</taxon>
        <taxon>Actinomycetota</taxon>
        <taxon>Actinomycetes</taxon>
        <taxon>Micrococcales</taxon>
        <taxon>Bogoriellaceae</taxon>
        <taxon>Georgenia</taxon>
    </lineage>
</organism>
<keyword evidence="1" id="KW-0812">Transmembrane</keyword>
<accession>A0ABP8LMZ8</accession>
<name>A0ABP8LMZ8_9MICO</name>
<dbReference type="PANTHER" id="PTHR43592">
    <property type="entry name" value="CAAX AMINO TERMINAL PROTEASE"/>
    <property type="match status" value="1"/>
</dbReference>
<evidence type="ECO:0000259" key="2">
    <source>
        <dbReference type="Pfam" id="PF02517"/>
    </source>
</evidence>
<feature type="transmembrane region" description="Helical" evidence="1">
    <location>
        <begin position="133"/>
        <end position="151"/>
    </location>
</feature>
<evidence type="ECO:0000313" key="3">
    <source>
        <dbReference type="EMBL" id="GAA4432810.1"/>
    </source>
</evidence>